<dbReference type="GO" id="GO:0035870">
    <property type="term" value="F:dITP diphosphatase activity"/>
    <property type="evidence" value="ECO:0007669"/>
    <property type="project" value="UniProtKB-UniRule"/>
</dbReference>
<dbReference type="InterPro" id="IPR029001">
    <property type="entry name" value="ITPase-like_fam"/>
</dbReference>
<evidence type="ECO:0000256" key="4">
    <source>
        <dbReference type="ARBA" id="ARBA00022741"/>
    </source>
</evidence>
<feature type="binding site" evidence="10">
    <location>
        <begin position="193"/>
        <end position="194"/>
    </location>
    <ligand>
        <name>substrate</name>
    </ligand>
</feature>
<evidence type="ECO:0000256" key="6">
    <source>
        <dbReference type="ARBA" id="ARBA00022842"/>
    </source>
</evidence>
<feature type="binding site" evidence="10">
    <location>
        <position position="188"/>
    </location>
    <ligand>
        <name>substrate</name>
    </ligand>
</feature>
<dbReference type="GO" id="GO:0009146">
    <property type="term" value="P:purine nucleoside triphosphate catabolic process"/>
    <property type="evidence" value="ECO:0007669"/>
    <property type="project" value="UniProtKB-UniRule"/>
</dbReference>
<dbReference type="GO" id="GO:0005829">
    <property type="term" value="C:cytosol"/>
    <property type="evidence" value="ECO:0007669"/>
    <property type="project" value="TreeGrafter"/>
</dbReference>
<protein>
    <recommendedName>
        <fullName evidence="10">dITP/XTP pyrophosphatase</fullName>
        <ecNumber evidence="10">3.6.1.66</ecNumber>
    </recommendedName>
    <alternativeName>
        <fullName evidence="10">Non-canonical purine NTP pyrophosphatase</fullName>
    </alternativeName>
    <alternativeName>
        <fullName evidence="10">Non-standard purine NTP pyrophosphatase</fullName>
    </alternativeName>
    <alternativeName>
        <fullName evidence="10">Nucleoside-triphosphate diphosphatase</fullName>
    </alternativeName>
    <alternativeName>
        <fullName evidence="10">Nucleoside-triphosphate pyrophosphatase</fullName>
        <shortName evidence="10">NTPase</shortName>
    </alternativeName>
</protein>
<feature type="binding site" evidence="10">
    <location>
        <position position="73"/>
    </location>
    <ligand>
        <name>Mg(2+)</name>
        <dbReference type="ChEBI" id="CHEBI:18420"/>
    </ligand>
</feature>
<dbReference type="Gene3D" id="3.90.950.10">
    <property type="match status" value="1"/>
</dbReference>
<feature type="active site" description="Proton acceptor" evidence="10">
    <location>
        <position position="73"/>
    </location>
</feature>
<dbReference type="Pfam" id="PF01725">
    <property type="entry name" value="Ham1p_like"/>
    <property type="match status" value="1"/>
</dbReference>
<gene>
    <name evidence="12" type="primary">rdgB</name>
    <name evidence="12" type="ORF">H9784_01385</name>
</gene>
<comment type="similarity">
    <text evidence="1 10 11">Belongs to the HAM1 NTPase family.</text>
</comment>
<feature type="binding site" evidence="10">
    <location>
        <begin position="11"/>
        <end position="16"/>
    </location>
    <ligand>
        <name>substrate</name>
    </ligand>
</feature>
<comment type="caution">
    <text evidence="12">The sequence shown here is derived from an EMBL/GenBank/DDBJ whole genome shotgun (WGS) entry which is preliminary data.</text>
</comment>
<evidence type="ECO:0000256" key="5">
    <source>
        <dbReference type="ARBA" id="ARBA00022801"/>
    </source>
</evidence>
<dbReference type="HAMAP" id="MF_01405">
    <property type="entry name" value="Non_canon_purine_NTPase"/>
    <property type="match status" value="1"/>
</dbReference>
<keyword evidence="4 10" id="KW-0547">Nucleotide-binding</keyword>
<dbReference type="EMBL" id="DWZD01000011">
    <property type="protein sequence ID" value="HJA78212.1"/>
    <property type="molecule type" value="Genomic_DNA"/>
</dbReference>
<dbReference type="FunFam" id="3.90.950.10:FF:000001">
    <property type="entry name" value="dITP/XTP pyrophosphatase"/>
    <property type="match status" value="1"/>
</dbReference>
<feature type="binding site" evidence="10">
    <location>
        <position position="74"/>
    </location>
    <ligand>
        <name>substrate</name>
    </ligand>
</feature>
<dbReference type="EC" id="3.6.1.66" evidence="10"/>
<dbReference type="GO" id="GO:0017111">
    <property type="term" value="F:ribonucleoside triphosphate phosphatase activity"/>
    <property type="evidence" value="ECO:0007669"/>
    <property type="project" value="InterPro"/>
</dbReference>
<accession>A0A9D2HL71</accession>
<feature type="binding site" evidence="10">
    <location>
        <begin position="165"/>
        <end position="168"/>
    </location>
    <ligand>
        <name>substrate</name>
    </ligand>
</feature>
<comment type="function">
    <text evidence="10">Pyrophosphatase that catalyzes the hydrolysis of nucleoside triphosphates to their monophosphate derivatives, with a high preference for the non-canonical purine nucleotides XTP (xanthosine triphosphate), dITP (deoxyinosine triphosphate) and ITP. Seems to function as a house-cleaning enzyme that removes non-canonical purine nucleotides from the nucleotide pool, thus preventing their incorporation into DNA/RNA and avoiding chromosomal lesions.</text>
</comment>
<proteinExistence type="inferred from homology"/>
<keyword evidence="3 10" id="KW-0479">Metal-binding</keyword>
<dbReference type="InterPro" id="IPR020922">
    <property type="entry name" value="dITP/XTP_pyrophosphatase"/>
</dbReference>
<comment type="cofactor">
    <cofactor evidence="10">
        <name>Mg(2+)</name>
        <dbReference type="ChEBI" id="CHEBI:18420"/>
    </cofactor>
    <text evidence="10">Binds 1 Mg(2+) ion per subunit.</text>
</comment>
<evidence type="ECO:0000256" key="2">
    <source>
        <dbReference type="ARBA" id="ARBA00011738"/>
    </source>
</evidence>
<evidence type="ECO:0000256" key="11">
    <source>
        <dbReference type="RuleBase" id="RU003781"/>
    </source>
</evidence>
<dbReference type="PANTHER" id="PTHR11067:SF9">
    <property type="entry name" value="INOSINE TRIPHOSPHATE PYROPHOSPHATASE"/>
    <property type="match status" value="1"/>
</dbReference>
<comment type="catalytic activity">
    <reaction evidence="10">
        <text>ITP + H2O = IMP + diphosphate + H(+)</text>
        <dbReference type="Rhea" id="RHEA:29399"/>
        <dbReference type="ChEBI" id="CHEBI:15377"/>
        <dbReference type="ChEBI" id="CHEBI:15378"/>
        <dbReference type="ChEBI" id="CHEBI:33019"/>
        <dbReference type="ChEBI" id="CHEBI:58053"/>
        <dbReference type="ChEBI" id="CHEBI:61402"/>
        <dbReference type="EC" id="3.6.1.66"/>
    </reaction>
</comment>
<reference evidence="12" key="2">
    <citation type="submission" date="2021-04" db="EMBL/GenBank/DDBJ databases">
        <authorList>
            <person name="Gilroy R."/>
        </authorList>
    </citation>
    <scope>NUCLEOTIDE SEQUENCE</scope>
    <source>
        <strain evidence="12">5032</strain>
    </source>
</reference>
<dbReference type="PANTHER" id="PTHR11067">
    <property type="entry name" value="INOSINE TRIPHOSPHATE PYROPHOSPHATASE/HAM1 PROTEIN"/>
    <property type="match status" value="1"/>
</dbReference>
<evidence type="ECO:0000256" key="10">
    <source>
        <dbReference type="HAMAP-Rule" id="MF_01405"/>
    </source>
</evidence>
<dbReference type="NCBIfam" id="TIGR00042">
    <property type="entry name" value="RdgB/HAM1 family non-canonical purine NTP pyrophosphatase"/>
    <property type="match status" value="1"/>
</dbReference>
<dbReference type="CDD" id="cd00515">
    <property type="entry name" value="HAM1"/>
    <property type="match status" value="1"/>
</dbReference>
<dbReference type="InterPro" id="IPR002637">
    <property type="entry name" value="RdgB/HAM1"/>
</dbReference>
<name>A0A9D2HL71_9BACT</name>
<comment type="catalytic activity">
    <reaction evidence="8 10">
        <text>dITP + H2O = dIMP + diphosphate + H(+)</text>
        <dbReference type="Rhea" id="RHEA:28342"/>
        <dbReference type="ChEBI" id="CHEBI:15377"/>
        <dbReference type="ChEBI" id="CHEBI:15378"/>
        <dbReference type="ChEBI" id="CHEBI:33019"/>
        <dbReference type="ChEBI" id="CHEBI:61194"/>
        <dbReference type="ChEBI" id="CHEBI:61382"/>
        <dbReference type="EC" id="3.6.1.66"/>
    </reaction>
</comment>
<evidence type="ECO:0000256" key="8">
    <source>
        <dbReference type="ARBA" id="ARBA00051875"/>
    </source>
</evidence>
<evidence type="ECO:0000256" key="1">
    <source>
        <dbReference type="ARBA" id="ARBA00008023"/>
    </source>
</evidence>
<reference evidence="12" key="1">
    <citation type="journal article" date="2021" name="PeerJ">
        <title>Extensive microbial diversity within the chicken gut microbiome revealed by metagenomics and culture.</title>
        <authorList>
            <person name="Gilroy R."/>
            <person name="Ravi A."/>
            <person name="Getino M."/>
            <person name="Pursley I."/>
            <person name="Horton D.L."/>
            <person name="Alikhan N.F."/>
            <person name="Baker D."/>
            <person name="Gharbi K."/>
            <person name="Hall N."/>
            <person name="Watson M."/>
            <person name="Adriaenssens E.M."/>
            <person name="Foster-Nyarko E."/>
            <person name="Jarju S."/>
            <person name="Secka A."/>
            <person name="Antonio M."/>
            <person name="Oren A."/>
            <person name="Chaudhuri R.R."/>
            <person name="La Ragione R."/>
            <person name="Hildebrand F."/>
            <person name="Pallen M.J."/>
        </authorList>
    </citation>
    <scope>NUCLEOTIDE SEQUENCE</scope>
    <source>
        <strain evidence="12">5032</strain>
    </source>
</reference>
<evidence type="ECO:0000256" key="7">
    <source>
        <dbReference type="ARBA" id="ARBA00023080"/>
    </source>
</evidence>
<keyword evidence="6 10" id="KW-0460">Magnesium</keyword>
<comment type="caution">
    <text evidence="10">Lacks conserved residue(s) required for the propagation of feature annotation.</text>
</comment>
<dbReference type="GO" id="GO:0046872">
    <property type="term" value="F:metal ion binding"/>
    <property type="evidence" value="ECO:0007669"/>
    <property type="project" value="UniProtKB-KW"/>
</dbReference>
<dbReference type="SUPFAM" id="SSF52972">
    <property type="entry name" value="ITPase-like"/>
    <property type="match status" value="1"/>
</dbReference>
<keyword evidence="5 10" id="KW-0378">Hydrolase</keyword>
<dbReference type="AlphaFoldDB" id="A0A9D2HL71"/>
<evidence type="ECO:0000256" key="9">
    <source>
        <dbReference type="ARBA" id="ARBA00052017"/>
    </source>
</evidence>
<keyword evidence="7 10" id="KW-0546">Nucleotide metabolism</keyword>
<dbReference type="GO" id="GO:0000166">
    <property type="term" value="F:nucleotide binding"/>
    <property type="evidence" value="ECO:0007669"/>
    <property type="project" value="UniProtKB-KW"/>
</dbReference>
<evidence type="ECO:0000256" key="3">
    <source>
        <dbReference type="ARBA" id="ARBA00022723"/>
    </source>
</evidence>
<sequence>MKDRQRVVLATTNSGKVRELAEPLAAAGVDVVGLDAFPELGDIVEDGDSFEANALIKARAVARHTGLVSIADDSGLEVDALHGAPGIHSARYADDWAFLAGESRDDRNIRKLLSVMRDVAEAERGCRFVCCMAVVLPPASGGREWVVRGVWEGRLLTACRGGNGFGYDPIFLDPELGRSAAELERGEKTARSHRGRALRRLLAGWTDFLNPGPALSRAGGLMASARACAVSDAPK</sequence>
<dbReference type="GO" id="GO:0036220">
    <property type="term" value="F:ITP diphosphatase activity"/>
    <property type="evidence" value="ECO:0007669"/>
    <property type="project" value="UniProtKB-UniRule"/>
</dbReference>
<dbReference type="GO" id="GO:0036222">
    <property type="term" value="F:XTP diphosphatase activity"/>
    <property type="evidence" value="ECO:0007669"/>
    <property type="project" value="UniProtKB-UniRule"/>
</dbReference>
<organism evidence="12 13">
    <name type="scientific">Candidatus Desulfovibrio intestinavium</name>
    <dbReference type="NCBI Taxonomy" id="2838534"/>
    <lineage>
        <taxon>Bacteria</taxon>
        <taxon>Pseudomonadati</taxon>
        <taxon>Thermodesulfobacteriota</taxon>
        <taxon>Desulfovibrionia</taxon>
        <taxon>Desulfovibrionales</taxon>
        <taxon>Desulfovibrionaceae</taxon>
        <taxon>Desulfovibrio</taxon>
    </lineage>
</organism>
<dbReference type="Proteomes" id="UP000823821">
    <property type="component" value="Unassembled WGS sequence"/>
</dbReference>
<comment type="catalytic activity">
    <reaction evidence="9 10">
        <text>XTP + H2O = XMP + diphosphate + H(+)</text>
        <dbReference type="Rhea" id="RHEA:28610"/>
        <dbReference type="ChEBI" id="CHEBI:15377"/>
        <dbReference type="ChEBI" id="CHEBI:15378"/>
        <dbReference type="ChEBI" id="CHEBI:33019"/>
        <dbReference type="ChEBI" id="CHEBI:57464"/>
        <dbReference type="ChEBI" id="CHEBI:61314"/>
        <dbReference type="EC" id="3.6.1.66"/>
    </reaction>
</comment>
<evidence type="ECO:0000313" key="12">
    <source>
        <dbReference type="EMBL" id="HJA78212.1"/>
    </source>
</evidence>
<evidence type="ECO:0000313" key="13">
    <source>
        <dbReference type="Proteomes" id="UP000823821"/>
    </source>
</evidence>
<dbReference type="GO" id="GO:0009117">
    <property type="term" value="P:nucleotide metabolic process"/>
    <property type="evidence" value="ECO:0007669"/>
    <property type="project" value="UniProtKB-KW"/>
</dbReference>
<comment type="subunit">
    <text evidence="2 10">Homodimer.</text>
</comment>